<reference evidence="1 2" key="1">
    <citation type="journal article" date="2015" name="Nature">
        <title>rRNA introns, odd ribosomes, and small enigmatic genomes across a large radiation of phyla.</title>
        <authorList>
            <person name="Brown C.T."/>
            <person name="Hug L.A."/>
            <person name="Thomas B.C."/>
            <person name="Sharon I."/>
            <person name="Castelle C.J."/>
            <person name="Singh A."/>
            <person name="Wilkins M.J."/>
            <person name="Williams K.H."/>
            <person name="Banfield J.F."/>
        </authorList>
    </citation>
    <scope>NUCLEOTIDE SEQUENCE [LARGE SCALE GENOMIC DNA]</scope>
</reference>
<dbReference type="Proteomes" id="UP000034562">
    <property type="component" value="Unassembled WGS sequence"/>
</dbReference>
<sequence>MRVLNDLFVKSRGTSLRVELGTWAKVESEFLKIYSSLGPQEKPKILLKIETMPLTTNSASSLLVTSRGLMMMGLSLSAGLK</sequence>
<protein>
    <submittedName>
        <fullName evidence="1">Uncharacterized protein</fullName>
    </submittedName>
</protein>
<dbReference type="EMBL" id="LBZK01000045">
    <property type="protein sequence ID" value="KKR69414.1"/>
    <property type="molecule type" value="Genomic_DNA"/>
</dbReference>
<name>A0A0G0SX95_9BACT</name>
<evidence type="ECO:0000313" key="2">
    <source>
        <dbReference type="Proteomes" id="UP000034562"/>
    </source>
</evidence>
<proteinExistence type="predicted"/>
<gene>
    <name evidence="1" type="ORF">UU12_C0045G0008</name>
</gene>
<organism evidence="1 2">
    <name type="scientific">Candidatus Woesebacteria bacterium GW2011_GWA2_40_7b</name>
    <dbReference type="NCBI Taxonomy" id="1618563"/>
    <lineage>
        <taxon>Bacteria</taxon>
        <taxon>Candidatus Woeseibacteriota</taxon>
    </lineage>
</organism>
<comment type="caution">
    <text evidence="1">The sequence shown here is derived from an EMBL/GenBank/DDBJ whole genome shotgun (WGS) entry which is preliminary data.</text>
</comment>
<dbReference type="AlphaFoldDB" id="A0A0G0SX95"/>
<accession>A0A0G0SX95</accession>
<evidence type="ECO:0000313" key="1">
    <source>
        <dbReference type="EMBL" id="KKR69414.1"/>
    </source>
</evidence>